<keyword evidence="3" id="KW-1185">Reference proteome</keyword>
<dbReference type="Proteomes" id="UP000019384">
    <property type="component" value="Unassembled WGS sequence"/>
</dbReference>
<accession>W6MF11</accession>
<protein>
    <recommendedName>
        <fullName evidence="1">Ribosomal protein bL31m N-terminal domain-containing protein</fullName>
    </recommendedName>
</protein>
<evidence type="ECO:0000313" key="2">
    <source>
        <dbReference type="EMBL" id="CDK24079.1"/>
    </source>
</evidence>
<dbReference type="GO" id="GO:0032543">
    <property type="term" value="P:mitochondrial translation"/>
    <property type="evidence" value="ECO:0007669"/>
    <property type="project" value="EnsemblFungi"/>
</dbReference>
<dbReference type="Pfam" id="PF21492">
    <property type="entry name" value="bL31_N"/>
    <property type="match status" value="1"/>
</dbReference>
<dbReference type="GO" id="GO:0003735">
    <property type="term" value="F:structural constituent of ribosome"/>
    <property type="evidence" value="ECO:0007669"/>
    <property type="project" value="EnsemblFungi"/>
</dbReference>
<dbReference type="HOGENOM" id="CLU_130029_1_0_1"/>
<gene>
    <name evidence="2" type="ORF">KUCA_T00000039001</name>
</gene>
<dbReference type="OrthoDB" id="5587740at2759"/>
<dbReference type="GeneID" id="34517485"/>
<reference evidence="2" key="1">
    <citation type="submission" date="2013-12" db="EMBL/GenBank/DDBJ databases">
        <authorList>
            <person name="Genoscope - CEA"/>
        </authorList>
    </citation>
    <scope>NUCLEOTIDE SEQUENCE</scope>
    <source>
        <strain evidence="2">CBS 1993</strain>
    </source>
</reference>
<evidence type="ECO:0000259" key="1">
    <source>
        <dbReference type="Pfam" id="PF21492"/>
    </source>
</evidence>
<organism evidence="2 3">
    <name type="scientific">Kuraishia capsulata CBS 1993</name>
    <dbReference type="NCBI Taxonomy" id="1382522"/>
    <lineage>
        <taxon>Eukaryota</taxon>
        <taxon>Fungi</taxon>
        <taxon>Dikarya</taxon>
        <taxon>Ascomycota</taxon>
        <taxon>Saccharomycotina</taxon>
        <taxon>Pichiomycetes</taxon>
        <taxon>Pichiales</taxon>
        <taxon>Pichiaceae</taxon>
        <taxon>Kuraishia</taxon>
    </lineage>
</organism>
<name>W6MF11_9ASCO</name>
<dbReference type="AlphaFoldDB" id="W6MF11"/>
<feature type="domain" description="Ribosomal protein bL31m N-terminal" evidence="1">
    <location>
        <begin position="25"/>
        <end position="84"/>
    </location>
</feature>
<dbReference type="STRING" id="1382522.W6MF11"/>
<sequence>MSYSNMSKVWKRLASTGRPAVADAIPKRPLKKIQVGKARPAIYHKFECHVQLSDGSVITRRSQYPKEEFRMLADQRNNPLWNESRADLFVGIDTKGRISQFREKYAAFDTSSPVEGDVETKAGDSAVLEGLEDFTELMDGGYVEQKLGGNIMNTKSKGGKRK</sequence>
<dbReference type="InterPro" id="IPR034600">
    <property type="entry name" value="Ribosomal_bL31m"/>
</dbReference>
<reference evidence="2" key="2">
    <citation type="submission" date="2014-02" db="EMBL/GenBank/DDBJ databases">
        <title>Complete DNA sequence of /Kuraishia capsulata/ illustrates novel genomic features among budding yeasts (/Saccharomycotina/).</title>
        <authorList>
            <person name="Morales L."/>
            <person name="Noel B."/>
            <person name="Porcel B."/>
            <person name="Marcet-Houben M."/>
            <person name="Hullo M-F."/>
            <person name="Sacerdot C."/>
            <person name="Tekaia F."/>
            <person name="Leh-Louis V."/>
            <person name="Despons L."/>
            <person name="Khanna V."/>
            <person name="Aury J-M."/>
            <person name="Barbe V."/>
            <person name="Couloux A."/>
            <person name="Labadie K."/>
            <person name="Pelletier E."/>
            <person name="Souciet J-L."/>
            <person name="Boekhout T."/>
            <person name="Gabaldon T."/>
            <person name="Wincker P."/>
            <person name="Dujon B."/>
        </authorList>
    </citation>
    <scope>NUCLEOTIDE SEQUENCE</scope>
    <source>
        <strain evidence="2">CBS 1993</strain>
    </source>
</reference>
<dbReference type="Gene3D" id="6.20.130.10">
    <property type="match status" value="1"/>
</dbReference>
<dbReference type="EMBL" id="HG793125">
    <property type="protein sequence ID" value="CDK24079.1"/>
    <property type="molecule type" value="Genomic_DNA"/>
</dbReference>
<dbReference type="RefSeq" id="XP_022456097.1">
    <property type="nucleotide sequence ID" value="XM_022604538.1"/>
</dbReference>
<dbReference type="GO" id="GO:0005762">
    <property type="term" value="C:mitochondrial large ribosomal subunit"/>
    <property type="evidence" value="ECO:0007669"/>
    <property type="project" value="EnsemblFungi"/>
</dbReference>
<evidence type="ECO:0000313" key="3">
    <source>
        <dbReference type="Proteomes" id="UP000019384"/>
    </source>
</evidence>
<dbReference type="InterPro" id="IPR048874">
    <property type="entry name" value="Ribosomal_bL31m_N"/>
</dbReference>
<proteinExistence type="predicted"/>
<dbReference type="PANTHER" id="PTHR28174">
    <property type="entry name" value="54S RIBOSOMAL PROTEIN L36, MITOCHONDRIAL"/>
    <property type="match status" value="1"/>
</dbReference>
<dbReference type="PANTHER" id="PTHR28174:SF1">
    <property type="entry name" value="LARGE RIBOSOMAL SUBUNIT PROTEIN BL31M"/>
    <property type="match status" value="1"/>
</dbReference>